<dbReference type="OrthoDB" id="9811823at2"/>
<keyword evidence="3 4" id="KW-0413">Isomerase</keyword>
<dbReference type="GO" id="GO:0003723">
    <property type="term" value="F:RNA binding"/>
    <property type="evidence" value="ECO:0007669"/>
    <property type="project" value="InterPro"/>
</dbReference>
<dbReference type="SUPFAM" id="SSF55120">
    <property type="entry name" value="Pseudouridine synthase"/>
    <property type="match status" value="1"/>
</dbReference>
<reference evidence="10" key="1">
    <citation type="submission" date="2018-05" db="EMBL/GenBank/DDBJ databases">
        <title>Genome Sequencing of selected type strains of the family Eggerthellaceae.</title>
        <authorList>
            <person name="Danylec N."/>
            <person name="Stoll D.A."/>
            <person name="Doetsch A."/>
            <person name="Huch M."/>
        </authorList>
    </citation>
    <scope>NUCLEOTIDE SEQUENCE [LARGE SCALE GENOMIC DNA]</scope>
    <source>
        <strain evidence="10">DSM 24851</strain>
    </source>
</reference>
<comment type="catalytic activity">
    <reaction evidence="4 7">
        <text>uridine(38/39/40) in tRNA = pseudouridine(38/39/40) in tRNA</text>
        <dbReference type="Rhea" id="RHEA:22376"/>
        <dbReference type="Rhea" id="RHEA-COMP:10085"/>
        <dbReference type="Rhea" id="RHEA-COMP:10087"/>
        <dbReference type="ChEBI" id="CHEBI:65314"/>
        <dbReference type="ChEBI" id="CHEBI:65315"/>
        <dbReference type="EC" id="5.4.99.12"/>
    </reaction>
</comment>
<dbReference type="InterPro" id="IPR020103">
    <property type="entry name" value="PsdUridine_synth_cat_dom_sf"/>
</dbReference>
<dbReference type="InterPro" id="IPR020095">
    <property type="entry name" value="PsdUridine_synth_TruA_C"/>
</dbReference>
<dbReference type="Proteomes" id="UP000269591">
    <property type="component" value="Unassembled WGS sequence"/>
</dbReference>
<feature type="domain" description="Pseudouridine synthase I TruA alpha/beta" evidence="8">
    <location>
        <begin position="36"/>
        <end position="137"/>
    </location>
</feature>
<evidence type="ECO:0000259" key="8">
    <source>
        <dbReference type="Pfam" id="PF01416"/>
    </source>
</evidence>
<comment type="similarity">
    <text evidence="1 4 7">Belongs to the tRNA pseudouridine synthase TruA family.</text>
</comment>
<organism evidence="9 10">
    <name type="scientific">Slackia equolifaciens</name>
    <dbReference type="NCBI Taxonomy" id="498718"/>
    <lineage>
        <taxon>Bacteria</taxon>
        <taxon>Bacillati</taxon>
        <taxon>Actinomycetota</taxon>
        <taxon>Coriobacteriia</taxon>
        <taxon>Eggerthellales</taxon>
        <taxon>Eggerthellaceae</taxon>
        <taxon>Slackia</taxon>
    </lineage>
</organism>
<keyword evidence="2 4" id="KW-0819">tRNA processing</keyword>
<dbReference type="NCBIfam" id="TIGR00071">
    <property type="entry name" value="hisT_truA"/>
    <property type="match status" value="1"/>
</dbReference>
<dbReference type="InterPro" id="IPR020097">
    <property type="entry name" value="PsdUridine_synth_TruA_a/b_dom"/>
</dbReference>
<evidence type="ECO:0000256" key="3">
    <source>
        <dbReference type="ARBA" id="ARBA00023235"/>
    </source>
</evidence>
<dbReference type="InterPro" id="IPR020094">
    <property type="entry name" value="TruA/RsuA/RluB/E/F_N"/>
</dbReference>
<dbReference type="Gene3D" id="3.30.70.580">
    <property type="entry name" value="Pseudouridine synthase I, catalytic domain, N-terminal subdomain"/>
    <property type="match status" value="1"/>
</dbReference>
<dbReference type="EMBL" id="QIBX01000001">
    <property type="protein sequence ID" value="RNL42021.1"/>
    <property type="molecule type" value="Genomic_DNA"/>
</dbReference>
<comment type="caution">
    <text evidence="4">Lacks conserved residue(s) required for the propagation of feature annotation.</text>
</comment>
<evidence type="ECO:0000256" key="6">
    <source>
        <dbReference type="PIRSR" id="PIRSR001430-2"/>
    </source>
</evidence>
<name>A0A3N0B4H5_9ACTN</name>
<dbReference type="Pfam" id="PF01416">
    <property type="entry name" value="PseudoU_synth_1"/>
    <property type="match status" value="2"/>
</dbReference>
<feature type="active site" description="Nucleophile" evidence="4 5">
    <location>
        <position position="81"/>
    </location>
</feature>
<evidence type="ECO:0000256" key="2">
    <source>
        <dbReference type="ARBA" id="ARBA00022694"/>
    </source>
</evidence>
<sequence>MAEGLKTAEELAALRAQRAEEVSAAGFAHTLSLNVQYNGAPFAGFARQPQPNVKTVQDELENALSLLFRREVPTVCAGRTDAGVHARGQVVSFDVTDDELAARSPRSFERSMNALVDDAISVSGFQERPLGFSARFDALWREYHYHICTQAARPTLIMPLVWHLGGVELDLGAMNEGAAYLVGEHDFKSFCMAASAQGKPTHRNVMELEVYPEIVMGTPVATVRVVGNAFLHSMVRTIVGTLVEVGRGKREPAWVGQVLAACDRKAAGQNAPASGLVFWRVQY</sequence>
<keyword evidence="10" id="KW-1185">Reference proteome</keyword>
<dbReference type="HAMAP" id="MF_00171">
    <property type="entry name" value="TruA"/>
    <property type="match status" value="1"/>
</dbReference>
<feature type="binding site" evidence="4 6">
    <location>
        <position position="143"/>
    </location>
    <ligand>
        <name>substrate</name>
    </ligand>
</feature>
<protein>
    <recommendedName>
        <fullName evidence="4">tRNA pseudouridine synthase A</fullName>
        <ecNumber evidence="4">5.4.99.12</ecNumber>
    </recommendedName>
    <alternativeName>
        <fullName evidence="4">tRNA pseudouridine(38-40) synthase</fullName>
    </alternativeName>
    <alternativeName>
        <fullName evidence="4">tRNA pseudouridylate synthase I</fullName>
    </alternativeName>
    <alternativeName>
        <fullName evidence="4">tRNA-uridine isomerase I</fullName>
    </alternativeName>
</protein>
<dbReference type="RefSeq" id="WP_123207880.1">
    <property type="nucleotide sequence ID" value="NZ_JBHTHO010000011.1"/>
</dbReference>
<dbReference type="AlphaFoldDB" id="A0A3N0B4H5"/>
<dbReference type="Gene3D" id="3.30.70.660">
    <property type="entry name" value="Pseudouridine synthase I, catalytic domain, C-terminal subdomain"/>
    <property type="match status" value="1"/>
</dbReference>
<dbReference type="GO" id="GO:0160147">
    <property type="term" value="F:tRNA pseudouridine(38-40) synthase activity"/>
    <property type="evidence" value="ECO:0007669"/>
    <property type="project" value="UniProtKB-EC"/>
</dbReference>
<proteinExistence type="inferred from homology"/>
<dbReference type="CDD" id="cd02570">
    <property type="entry name" value="PseudoU_synth_EcTruA"/>
    <property type="match status" value="1"/>
</dbReference>
<comment type="function">
    <text evidence="4">Formation of pseudouridine at positions 38, 39 and 40 in the anticodon stem and loop of transfer RNAs.</text>
</comment>
<evidence type="ECO:0000256" key="7">
    <source>
        <dbReference type="RuleBase" id="RU003792"/>
    </source>
</evidence>
<evidence type="ECO:0000313" key="9">
    <source>
        <dbReference type="EMBL" id="RNL42021.1"/>
    </source>
</evidence>
<comment type="subunit">
    <text evidence="4">Homodimer.</text>
</comment>
<comment type="caution">
    <text evidence="9">The sequence shown here is derived from an EMBL/GenBank/DDBJ whole genome shotgun (WGS) entry which is preliminary data.</text>
</comment>
<dbReference type="GO" id="GO:0031119">
    <property type="term" value="P:tRNA pseudouridine synthesis"/>
    <property type="evidence" value="ECO:0007669"/>
    <property type="project" value="UniProtKB-UniRule"/>
</dbReference>
<dbReference type="EC" id="5.4.99.12" evidence="4"/>
<dbReference type="FunFam" id="3.30.70.580:FF:000001">
    <property type="entry name" value="tRNA pseudouridine synthase A"/>
    <property type="match status" value="1"/>
</dbReference>
<evidence type="ECO:0000313" key="10">
    <source>
        <dbReference type="Proteomes" id="UP000269591"/>
    </source>
</evidence>
<dbReference type="PIRSF" id="PIRSF001430">
    <property type="entry name" value="tRNA_psdUrid_synth"/>
    <property type="match status" value="1"/>
</dbReference>
<dbReference type="PANTHER" id="PTHR11142">
    <property type="entry name" value="PSEUDOURIDYLATE SYNTHASE"/>
    <property type="match status" value="1"/>
</dbReference>
<dbReference type="InterPro" id="IPR001406">
    <property type="entry name" value="PsdUridine_synth_TruA"/>
</dbReference>
<feature type="domain" description="Pseudouridine synthase I TruA alpha/beta" evidence="8">
    <location>
        <begin position="178"/>
        <end position="283"/>
    </location>
</feature>
<accession>A0A3N0B4H5</accession>
<dbReference type="PANTHER" id="PTHR11142:SF0">
    <property type="entry name" value="TRNA PSEUDOURIDINE SYNTHASE-LIKE 1"/>
    <property type="match status" value="1"/>
</dbReference>
<evidence type="ECO:0000256" key="4">
    <source>
        <dbReference type="HAMAP-Rule" id="MF_00171"/>
    </source>
</evidence>
<evidence type="ECO:0000256" key="5">
    <source>
        <dbReference type="PIRSR" id="PIRSR001430-1"/>
    </source>
</evidence>
<gene>
    <name evidence="4" type="primary">truA</name>
    <name evidence="9" type="ORF">DMP06_01020</name>
</gene>
<evidence type="ECO:0000256" key="1">
    <source>
        <dbReference type="ARBA" id="ARBA00009375"/>
    </source>
</evidence>